<dbReference type="InterPro" id="IPR002826">
    <property type="entry name" value="MptE-like"/>
</dbReference>
<dbReference type="SUPFAM" id="SSF53335">
    <property type="entry name" value="S-adenosyl-L-methionine-dependent methyltransferases"/>
    <property type="match status" value="1"/>
</dbReference>
<dbReference type="STRING" id="1508404.JMA_28260"/>
<evidence type="ECO:0000259" key="1">
    <source>
        <dbReference type="Pfam" id="PF01973"/>
    </source>
</evidence>
<evidence type="ECO:0000313" key="3">
    <source>
        <dbReference type="Proteomes" id="UP000031449"/>
    </source>
</evidence>
<dbReference type="PANTHER" id="PTHR41786">
    <property type="entry name" value="MOTILITY ACCESSORY FACTOR MAF"/>
    <property type="match status" value="1"/>
</dbReference>
<gene>
    <name evidence="2" type="ORF">JMA_28260</name>
</gene>
<name>A0A0B5AU84_9BACL</name>
<accession>A0A0B5AU84</accession>
<dbReference type="AlphaFoldDB" id="A0A0B5AU84"/>
<protein>
    <recommendedName>
        <fullName evidence="1">6-hydroxymethylpterin diphosphokinase MptE-like domain-containing protein</fullName>
    </recommendedName>
</protein>
<organism evidence="2 3">
    <name type="scientific">Jeotgalibacillus malaysiensis</name>
    <dbReference type="NCBI Taxonomy" id="1508404"/>
    <lineage>
        <taxon>Bacteria</taxon>
        <taxon>Bacillati</taxon>
        <taxon>Bacillota</taxon>
        <taxon>Bacilli</taxon>
        <taxon>Bacillales</taxon>
        <taxon>Caryophanaceae</taxon>
        <taxon>Jeotgalibacillus</taxon>
    </lineage>
</organism>
<sequence length="415" mass="47864">MKFEIIETKTVPTVAVNINQRKLYFHSKYDPMNEAEMWVEKQMESIDPENPILVIGLAGGYHINLLAKRLPENHIVYFEADEEYINWFRKTDLHKNVKLSNIEKLSLNELKIMLSSIKQSNLLLYKQSIDLIPKRYSELKEILNTIYIQLSSIENHSQQLNKNFVENLKLGIPFFNLNSDYKGKHMVLVSAGPSLDLHYDILKKKVNDSEVVVGAVGRAIKPLINNGVRLNFGIITDPNHSTKGHLEGLPDHFKMFFLSTAYHLTVKEFSGEKELLFQEDYNRAELFANKEKLPLIKTGGSVATTLLDLMVKMKPKSIALIGQDLAFSNLQTHSTYAVQTSIRTEKREDLKVLSYNRDSYIPTSLNLNSYRKWFEHYKARNPELLLFNCTEGGAYIKGWEHISFEKYLKSITKTK</sequence>
<dbReference type="PANTHER" id="PTHR41786:SF1">
    <property type="entry name" value="6-HYDROXYMETHYLPTERIN DIPHOSPHOKINASE MPTE-LIKE DOMAIN-CONTAINING PROTEIN"/>
    <property type="match status" value="1"/>
</dbReference>
<evidence type="ECO:0000313" key="2">
    <source>
        <dbReference type="EMBL" id="AJD92143.1"/>
    </source>
</evidence>
<dbReference type="KEGG" id="jeo:JMA_28260"/>
<reference evidence="2 3" key="1">
    <citation type="submission" date="2014-08" db="EMBL/GenBank/DDBJ databases">
        <title>Complete genome of a marine bacteria Jeotgalibacillus malaysiensis.</title>
        <authorList>
            <person name="Yaakop A.S."/>
            <person name="Chan K.-G."/>
            <person name="Goh K.M."/>
        </authorList>
    </citation>
    <scope>NUCLEOTIDE SEQUENCE [LARGE SCALE GENOMIC DNA]</scope>
    <source>
        <strain evidence="2 3">D5</strain>
    </source>
</reference>
<dbReference type="Proteomes" id="UP000031449">
    <property type="component" value="Chromosome"/>
</dbReference>
<keyword evidence="3" id="KW-1185">Reference proteome</keyword>
<dbReference type="EMBL" id="CP009416">
    <property type="protein sequence ID" value="AJD92143.1"/>
    <property type="molecule type" value="Genomic_DNA"/>
</dbReference>
<dbReference type="HOGENOM" id="CLU_026503_0_1_9"/>
<dbReference type="InterPro" id="IPR029063">
    <property type="entry name" value="SAM-dependent_MTases_sf"/>
</dbReference>
<dbReference type="OrthoDB" id="5291305at2"/>
<feature type="domain" description="6-hydroxymethylpterin diphosphokinase MptE-like" evidence="1">
    <location>
        <begin position="162"/>
        <end position="329"/>
    </location>
</feature>
<dbReference type="Pfam" id="PF01973">
    <property type="entry name" value="MptE-like"/>
    <property type="match status" value="1"/>
</dbReference>
<proteinExistence type="predicted"/>
<dbReference type="BioCyc" id="JESP1508404:G14D9-12107-MONOMER"/>